<comment type="caution">
    <text evidence="2">The sequence shown here is derived from an EMBL/GenBank/DDBJ whole genome shotgun (WGS) entry which is preliminary data.</text>
</comment>
<feature type="compositionally biased region" description="Basic and acidic residues" evidence="1">
    <location>
        <begin position="139"/>
        <end position="151"/>
    </location>
</feature>
<reference evidence="2" key="1">
    <citation type="submission" date="2021-06" db="EMBL/GenBank/DDBJ databases">
        <authorList>
            <person name="Hodson N. C."/>
            <person name="Mongue J. A."/>
            <person name="Jaron S. K."/>
        </authorList>
    </citation>
    <scope>NUCLEOTIDE SEQUENCE</scope>
</reference>
<gene>
    <name evidence="2" type="ORF">AFUS01_LOCUS39615</name>
</gene>
<dbReference type="AlphaFoldDB" id="A0A8J2Q1C4"/>
<keyword evidence="3" id="KW-1185">Reference proteome</keyword>
<evidence type="ECO:0000256" key="1">
    <source>
        <dbReference type="SAM" id="MobiDB-lite"/>
    </source>
</evidence>
<feature type="compositionally biased region" description="Basic residues" evidence="1">
    <location>
        <begin position="7"/>
        <end position="21"/>
    </location>
</feature>
<sequence>MYETNSKSRKNPGKSGHRKSKERPSNASKPVEKRKTGVKTKSHTHPPTKKPAKEAPQPHSDSKRNIQVLYRAPFSVKVQVVPSNNTGTPTEKKEVPASPPKRVAANSISTSNLTPRTKPSSSFLQTRQKNHLKKSKNPSHSELRPWRLELL</sequence>
<proteinExistence type="predicted"/>
<protein>
    <submittedName>
        <fullName evidence="2">Uncharacterized protein</fullName>
    </submittedName>
</protein>
<name>A0A8J2Q1C4_9HEXA</name>
<feature type="compositionally biased region" description="Basic residues" evidence="1">
    <location>
        <begin position="36"/>
        <end position="50"/>
    </location>
</feature>
<evidence type="ECO:0000313" key="2">
    <source>
        <dbReference type="EMBL" id="CAG7829771.1"/>
    </source>
</evidence>
<organism evidence="2 3">
    <name type="scientific">Allacma fusca</name>
    <dbReference type="NCBI Taxonomy" id="39272"/>
    <lineage>
        <taxon>Eukaryota</taxon>
        <taxon>Metazoa</taxon>
        <taxon>Ecdysozoa</taxon>
        <taxon>Arthropoda</taxon>
        <taxon>Hexapoda</taxon>
        <taxon>Collembola</taxon>
        <taxon>Symphypleona</taxon>
        <taxon>Sminthuridae</taxon>
        <taxon>Allacma</taxon>
    </lineage>
</organism>
<accession>A0A8J2Q1C4</accession>
<evidence type="ECO:0000313" key="3">
    <source>
        <dbReference type="Proteomes" id="UP000708208"/>
    </source>
</evidence>
<feature type="compositionally biased region" description="Basic residues" evidence="1">
    <location>
        <begin position="128"/>
        <end position="137"/>
    </location>
</feature>
<dbReference type="Proteomes" id="UP000708208">
    <property type="component" value="Unassembled WGS sequence"/>
</dbReference>
<dbReference type="EMBL" id="CAJVCH010552830">
    <property type="protein sequence ID" value="CAG7829771.1"/>
    <property type="molecule type" value="Genomic_DNA"/>
</dbReference>
<feature type="region of interest" description="Disordered" evidence="1">
    <location>
        <begin position="1"/>
        <end position="151"/>
    </location>
</feature>
<feature type="compositionally biased region" description="Polar residues" evidence="1">
    <location>
        <begin position="106"/>
        <end position="127"/>
    </location>
</feature>